<evidence type="ECO:0000256" key="1">
    <source>
        <dbReference type="ARBA" id="ARBA00023186"/>
    </source>
</evidence>
<dbReference type="SUPFAM" id="SSF63491">
    <property type="entry name" value="BAG domain"/>
    <property type="match status" value="1"/>
</dbReference>
<reference evidence="4 5" key="1">
    <citation type="journal article" date="2020" name="Mol. Biol. Evol.">
        <title>Distinct Expression and Methylation Patterns for Genes with Different Fates following a Single Whole-Genome Duplication in Flowering Plants.</title>
        <authorList>
            <person name="Shi T."/>
            <person name="Rahmani R.S."/>
            <person name="Gugger P.F."/>
            <person name="Wang M."/>
            <person name="Li H."/>
            <person name="Zhang Y."/>
            <person name="Li Z."/>
            <person name="Wang Q."/>
            <person name="Van de Peer Y."/>
            <person name="Marchal K."/>
            <person name="Chen J."/>
        </authorList>
    </citation>
    <scope>NUCLEOTIDE SEQUENCE [LARGE SCALE GENOMIC DNA]</scope>
    <source>
        <tissue evidence="4">Leaf</tissue>
    </source>
</reference>
<comment type="caution">
    <text evidence="4">The sequence shown here is derived from an EMBL/GenBank/DDBJ whole genome shotgun (WGS) entry which is preliminary data.</text>
</comment>
<dbReference type="AlphaFoldDB" id="A0A822ZEX1"/>
<proteinExistence type="predicted"/>
<dbReference type="Pfam" id="PF02179">
    <property type="entry name" value="BAG"/>
    <property type="match status" value="1"/>
</dbReference>
<dbReference type="PANTHER" id="PTHR33322:SF4">
    <property type="entry name" value="BAG DOMAIN CONTAINING PROTEIN, EXPRESSED"/>
    <property type="match status" value="1"/>
</dbReference>
<gene>
    <name evidence="4" type="ORF">HUJ06_001667</name>
</gene>
<evidence type="ECO:0000313" key="4">
    <source>
        <dbReference type="EMBL" id="DAD43437.1"/>
    </source>
</evidence>
<dbReference type="PANTHER" id="PTHR33322">
    <property type="entry name" value="BAG DOMAIN CONTAINING PROTEIN, EXPRESSED"/>
    <property type="match status" value="1"/>
</dbReference>
<dbReference type="GO" id="GO:0051087">
    <property type="term" value="F:protein-folding chaperone binding"/>
    <property type="evidence" value="ECO:0007669"/>
    <property type="project" value="InterPro"/>
</dbReference>
<feature type="domain" description="BAG" evidence="3">
    <location>
        <begin position="4"/>
        <end position="69"/>
    </location>
</feature>
<keyword evidence="5" id="KW-1185">Reference proteome</keyword>
<dbReference type="InterPro" id="IPR040400">
    <property type="entry name" value="BAG5/6/7/8"/>
</dbReference>
<dbReference type="InterPro" id="IPR036533">
    <property type="entry name" value="BAG_dom_sf"/>
</dbReference>
<organism evidence="4 5">
    <name type="scientific">Nelumbo nucifera</name>
    <name type="common">Sacred lotus</name>
    <dbReference type="NCBI Taxonomy" id="4432"/>
    <lineage>
        <taxon>Eukaryota</taxon>
        <taxon>Viridiplantae</taxon>
        <taxon>Streptophyta</taxon>
        <taxon>Embryophyta</taxon>
        <taxon>Tracheophyta</taxon>
        <taxon>Spermatophyta</taxon>
        <taxon>Magnoliopsida</taxon>
        <taxon>Proteales</taxon>
        <taxon>Nelumbonaceae</taxon>
        <taxon>Nelumbo</taxon>
    </lineage>
</organism>
<accession>A0A822ZEX1</accession>
<dbReference type="Gene3D" id="1.20.58.120">
    <property type="entry name" value="BAG domain"/>
    <property type="match status" value="1"/>
</dbReference>
<dbReference type="EMBL" id="DUZY01000006">
    <property type="protein sequence ID" value="DAD43437.1"/>
    <property type="molecule type" value="Genomic_DNA"/>
</dbReference>
<keyword evidence="1" id="KW-0143">Chaperone</keyword>
<evidence type="ECO:0000313" key="5">
    <source>
        <dbReference type="Proteomes" id="UP000607653"/>
    </source>
</evidence>
<sequence>MKKIVEIKKEVDEVEQLISRRETVDLVHMDAKERLKVDETLMALLFQLDSVQGIDFRVRECQKKAATMVDCICSNGQILRGDNDVDSSSGTSETFVGDGD</sequence>
<feature type="region of interest" description="Disordered" evidence="2">
    <location>
        <begin position="81"/>
        <end position="100"/>
    </location>
</feature>
<name>A0A822ZEX1_NELNU</name>
<protein>
    <recommendedName>
        <fullName evidence="3">BAG domain-containing protein</fullName>
    </recommendedName>
</protein>
<dbReference type="Proteomes" id="UP000607653">
    <property type="component" value="Unassembled WGS sequence"/>
</dbReference>
<evidence type="ECO:0000259" key="3">
    <source>
        <dbReference type="Pfam" id="PF02179"/>
    </source>
</evidence>
<evidence type="ECO:0000256" key="2">
    <source>
        <dbReference type="SAM" id="MobiDB-lite"/>
    </source>
</evidence>
<dbReference type="InterPro" id="IPR003103">
    <property type="entry name" value="BAG_domain"/>
</dbReference>